<keyword evidence="1" id="KW-0472">Membrane</keyword>
<organism evidence="2 3">
    <name type="scientific">Rubritalea profundi</name>
    <dbReference type="NCBI Taxonomy" id="1658618"/>
    <lineage>
        <taxon>Bacteria</taxon>
        <taxon>Pseudomonadati</taxon>
        <taxon>Verrucomicrobiota</taxon>
        <taxon>Verrucomicrobiia</taxon>
        <taxon>Verrucomicrobiales</taxon>
        <taxon>Rubritaleaceae</taxon>
        <taxon>Rubritalea</taxon>
    </lineage>
</organism>
<evidence type="ECO:0000313" key="3">
    <source>
        <dbReference type="Proteomes" id="UP000239907"/>
    </source>
</evidence>
<sequence>MSEMKIQCPECKQSFDVPEELMGNPVECGACQHPFELTDEHIDKFSMRYFPGEKANGLEAFSKKTPEMSTEAEVHFRTAAYDQEVDPNAIMPLGPKRLLAIFVGISLMGLVITFFVLGNGELGAMTDITNDKRWVLAGFSAFLGSLLIIFGFRKYRIFGVIFALILAGGVCSMPIIYPEQLSPVALEYDSSLEVNEPTEIDPEAELLAYKLGLGYSTVEAKITEAANPQRVIAVALTRVKPAHLDTIKDYLARALKTEEIPRVYPNRQLNGIPCILLVYLNSRLSLGEAAMVIRKFGTVTAIRPKLQIVEVLVDPDTFKNSKSDVLVDESNAKFYQENLEELKHIDQERQLAAIQRLSNTQKFSLRSDIAKQLRALLALDSFEHQAATVEALIHWDRKDQDNASESVVSQARRMAVSKKVIPLTYLNYLIEQKVEGVGDILLYAWMKERVVHESTLIRAGKLAELALIEMLPELEPIELDSAASVLRKIGTPDALPALLLAYESASGDVKKSLKATIDEIKSRE</sequence>
<dbReference type="Proteomes" id="UP000239907">
    <property type="component" value="Unassembled WGS sequence"/>
</dbReference>
<evidence type="ECO:0000313" key="2">
    <source>
        <dbReference type="EMBL" id="PQJ28744.1"/>
    </source>
</evidence>
<evidence type="ECO:0000256" key="1">
    <source>
        <dbReference type="SAM" id="Phobius"/>
    </source>
</evidence>
<gene>
    <name evidence="2" type="ORF">BSZ32_09690</name>
</gene>
<dbReference type="Gene3D" id="2.20.28.160">
    <property type="match status" value="1"/>
</dbReference>
<name>A0A2S7U2X6_9BACT</name>
<keyword evidence="1" id="KW-0812">Transmembrane</keyword>
<dbReference type="RefSeq" id="WP_105043240.1">
    <property type="nucleotide sequence ID" value="NZ_MQWA01000001.1"/>
</dbReference>
<dbReference type="EMBL" id="MQWA01000001">
    <property type="protein sequence ID" value="PQJ28744.1"/>
    <property type="molecule type" value="Genomic_DNA"/>
</dbReference>
<dbReference type="OrthoDB" id="188987at2"/>
<feature type="transmembrane region" description="Helical" evidence="1">
    <location>
        <begin position="98"/>
        <end position="118"/>
    </location>
</feature>
<keyword evidence="1" id="KW-1133">Transmembrane helix</keyword>
<feature type="transmembrane region" description="Helical" evidence="1">
    <location>
        <begin position="157"/>
        <end position="177"/>
    </location>
</feature>
<protein>
    <submittedName>
        <fullName evidence="2">Uncharacterized protein</fullName>
    </submittedName>
</protein>
<comment type="caution">
    <text evidence="2">The sequence shown here is derived from an EMBL/GenBank/DDBJ whole genome shotgun (WGS) entry which is preliminary data.</text>
</comment>
<dbReference type="AlphaFoldDB" id="A0A2S7U2X6"/>
<reference evidence="2 3" key="1">
    <citation type="submission" date="2016-12" db="EMBL/GenBank/DDBJ databases">
        <title>Study of bacterial adaptation to deep sea.</title>
        <authorList>
            <person name="Song J."/>
            <person name="Yoshizawa S."/>
            <person name="Kogure K."/>
        </authorList>
    </citation>
    <scope>NUCLEOTIDE SEQUENCE [LARGE SCALE GENOMIC DNA]</scope>
    <source>
        <strain evidence="2 3">SAORIC-165</strain>
    </source>
</reference>
<accession>A0A2S7U2X6</accession>
<keyword evidence="3" id="KW-1185">Reference proteome</keyword>
<feature type="transmembrane region" description="Helical" evidence="1">
    <location>
        <begin position="134"/>
        <end position="152"/>
    </location>
</feature>
<proteinExistence type="predicted"/>